<dbReference type="InterPro" id="IPR011701">
    <property type="entry name" value="MFS"/>
</dbReference>
<keyword evidence="4" id="KW-1185">Reference proteome</keyword>
<dbReference type="PANTHER" id="PTHR23523">
    <property type="match status" value="1"/>
</dbReference>
<evidence type="ECO:0000256" key="1">
    <source>
        <dbReference type="SAM" id="Phobius"/>
    </source>
</evidence>
<dbReference type="EMBL" id="REFY01000005">
    <property type="protein sequence ID" value="RQG87820.1"/>
    <property type="molecule type" value="Genomic_DNA"/>
</dbReference>
<feature type="transmembrane region" description="Helical" evidence="1">
    <location>
        <begin position="134"/>
        <end position="155"/>
    </location>
</feature>
<dbReference type="PANTHER" id="PTHR23523:SF2">
    <property type="entry name" value="2-NITROIMIDAZOLE TRANSPORTER"/>
    <property type="match status" value="1"/>
</dbReference>
<dbReference type="InterPro" id="IPR020846">
    <property type="entry name" value="MFS_dom"/>
</dbReference>
<feature type="transmembrane region" description="Helical" evidence="1">
    <location>
        <begin position="99"/>
        <end position="122"/>
    </location>
</feature>
<evidence type="ECO:0000259" key="2">
    <source>
        <dbReference type="PROSITE" id="PS50850"/>
    </source>
</evidence>
<keyword evidence="1" id="KW-1133">Transmembrane helix</keyword>
<comment type="caution">
    <text evidence="3">The sequence shown here is derived from an EMBL/GenBank/DDBJ whole genome shotgun (WGS) entry which is preliminary data.</text>
</comment>
<feature type="transmembrane region" description="Helical" evidence="1">
    <location>
        <begin position="75"/>
        <end position="93"/>
    </location>
</feature>
<evidence type="ECO:0000313" key="3">
    <source>
        <dbReference type="EMBL" id="RQG87820.1"/>
    </source>
</evidence>
<dbReference type="Pfam" id="PF07690">
    <property type="entry name" value="MFS_1"/>
    <property type="match status" value="1"/>
</dbReference>
<name>A0A3N6LL80_9EURY</name>
<feature type="domain" description="Major facilitator superfamily (MFS) profile" evidence="2">
    <location>
        <begin position="9"/>
        <end position="408"/>
    </location>
</feature>
<feature type="transmembrane region" description="Helical" evidence="1">
    <location>
        <begin position="381"/>
        <end position="402"/>
    </location>
</feature>
<keyword evidence="1" id="KW-0472">Membrane</keyword>
<protein>
    <submittedName>
        <fullName evidence="3">MFS transporter</fullName>
    </submittedName>
</protein>
<dbReference type="PROSITE" id="PS50850">
    <property type="entry name" value="MFS"/>
    <property type="match status" value="1"/>
</dbReference>
<feature type="transmembrane region" description="Helical" evidence="1">
    <location>
        <begin position="167"/>
        <end position="187"/>
    </location>
</feature>
<accession>A0A3N6LL80</accession>
<reference evidence="3 4" key="1">
    <citation type="submission" date="2018-10" db="EMBL/GenBank/DDBJ databases">
        <title>Natrarchaeobius chitinivorans gen. nov., sp. nov., and Natrarchaeobius haloalkaliphilus sp. nov., alkaliphilic, chitin-utilizing haloarchaea from hypersaline alkaline lakes.</title>
        <authorList>
            <person name="Sorokin D.Y."/>
            <person name="Elcheninov A.G."/>
            <person name="Kostrikina N.A."/>
            <person name="Bale N.J."/>
            <person name="Sinninghe Damste J.S."/>
            <person name="Khijniak T.V."/>
            <person name="Kublanov I.V."/>
            <person name="Toshchakov S.V."/>
        </authorList>
    </citation>
    <scope>NUCLEOTIDE SEQUENCE [LARGE SCALE GENOMIC DNA]</scope>
    <source>
        <strain evidence="3 4">AArcht-Sl</strain>
    </source>
</reference>
<evidence type="ECO:0000313" key="4">
    <source>
        <dbReference type="Proteomes" id="UP000273828"/>
    </source>
</evidence>
<sequence>MKAPAAHVMLALGTIGYVWLMFVWLLVPAFLGPISDEFALSNTQAGLLTGAISFVYIPFALWSGILTDRIGAPRAIGYGMVLFGGAQVLRSVAHEFWSILLLTVLIGVGGTGITFGLPKLVSTLYPPERSGTMSSLYLVGMYAGTAAAFAVGRPIAGPLLGGWRPVFFFSGLAVLAFSVVWFLAYTWTKRRLPWRTDANRSVERSGDRNRSVSRDLRRLVLHRGVLLLAVVGFSYLLLVHGLQNWLTVILQERGLTTRIAVWTTSLFVVAQLVGTLVLPPLSDFKTSRRTALFSCGIFASAGTFVLLVADDAVFPILFAVFVAGFGLGGLATFVRSLPVEMKGVEGKLVASAVGLVFMIGEIGGFVGPLLVGAVADRTGSFSLSVFLLLLGSLAVIGASAFLTHADHE</sequence>
<feature type="transmembrane region" description="Helical" evidence="1">
    <location>
        <begin position="349"/>
        <end position="375"/>
    </location>
</feature>
<proteinExistence type="predicted"/>
<feature type="transmembrane region" description="Helical" evidence="1">
    <location>
        <begin position="43"/>
        <end position="63"/>
    </location>
</feature>
<feature type="transmembrane region" description="Helical" evidence="1">
    <location>
        <begin position="315"/>
        <end position="337"/>
    </location>
</feature>
<feature type="transmembrane region" description="Helical" evidence="1">
    <location>
        <begin position="220"/>
        <end position="239"/>
    </location>
</feature>
<feature type="transmembrane region" description="Helical" evidence="1">
    <location>
        <begin position="259"/>
        <end position="278"/>
    </location>
</feature>
<feature type="transmembrane region" description="Helical" evidence="1">
    <location>
        <begin position="290"/>
        <end position="309"/>
    </location>
</feature>
<dbReference type="InterPro" id="IPR036259">
    <property type="entry name" value="MFS_trans_sf"/>
</dbReference>
<dbReference type="SUPFAM" id="SSF103473">
    <property type="entry name" value="MFS general substrate transporter"/>
    <property type="match status" value="1"/>
</dbReference>
<organism evidence="3 4">
    <name type="scientific">Natrarchaeobius halalkaliphilus</name>
    <dbReference type="NCBI Taxonomy" id="1679091"/>
    <lineage>
        <taxon>Archaea</taxon>
        <taxon>Methanobacteriati</taxon>
        <taxon>Methanobacteriota</taxon>
        <taxon>Stenosarchaea group</taxon>
        <taxon>Halobacteria</taxon>
        <taxon>Halobacteriales</taxon>
        <taxon>Natrialbaceae</taxon>
        <taxon>Natrarchaeobius</taxon>
    </lineage>
</organism>
<dbReference type="GO" id="GO:0022857">
    <property type="term" value="F:transmembrane transporter activity"/>
    <property type="evidence" value="ECO:0007669"/>
    <property type="project" value="InterPro"/>
</dbReference>
<gene>
    <name evidence="3" type="ORF">EA462_13195</name>
</gene>
<keyword evidence="1" id="KW-0812">Transmembrane</keyword>
<dbReference type="InterPro" id="IPR052524">
    <property type="entry name" value="MFS_Cyanate_Porter"/>
</dbReference>
<feature type="transmembrane region" description="Helical" evidence="1">
    <location>
        <begin position="7"/>
        <end position="31"/>
    </location>
</feature>
<dbReference type="Proteomes" id="UP000273828">
    <property type="component" value="Unassembled WGS sequence"/>
</dbReference>
<dbReference type="Gene3D" id="1.20.1250.20">
    <property type="entry name" value="MFS general substrate transporter like domains"/>
    <property type="match status" value="2"/>
</dbReference>
<dbReference type="AlphaFoldDB" id="A0A3N6LL80"/>